<evidence type="ECO:0000256" key="14">
    <source>
        <dbReference type="ARBA" id="ARBA00042883"/>
    </source>
</evidence>
<dbReference type="RefSeq" id="WP_130482441.1">
    <property type="nucleotide sequence ID" value="NZ_SGWV01000010.1"/>
</dbReference>
<dbReference type="GO" id="GO:0008033">
    <property type="term" value="P:tRNA processing"/>
    <property type="evidence" value="ECO:0007669"/>
    <property type="project" value="UniProtKB-KW"/>
</dbReference>
<comment type="catalytic activity">
    <reaction evidence="6">
        <text>uridine(746) in 23S rRNA = pseudouridine(746) in 23S rRNA</text>
        <dbReference type="Rhea" id="RHEA:42548"/>
        <dbReference type="Rhea" id="RHEA-COMP:10109"/>
        <dbReference type="Rhea" id="RHEA-COMP:10110"/>
        <dbReference type="ChEBI" id="CHEBI:65314"/>
        <dbReference type="ChEBI" id="CHEBI:65315"/>
        <dbReference type="EC" id="5.4.99.29"/>
    </reaction>
</comment>
<dbReference type="PANTHER" id="PTHR21600">
    <property type="entry name" value="MITOCHONDRIAL RNA PSEUDOURIDINE SYNTHASE"/>
    <property type="match status" value="1"/>
</dbReference>
<dbReference type="Gene3D" id="3.30.2350.10">
    <property type="entry name" value="Pseudouridine synthase"/>
    <property type="match status" value="1"/>
</dbReference>
<dbReference type="GO" id="GO:0003723">
    <property type="term" value="F:RNA binding"/>
    <property type="evidence" value="ECO:0007669"/>
    <property type="project" value="InterPro"/>
</dbReference>
<dbReference type="Pfam" id="PF00849">
    <property type="entry name" value="PseudoU_synth_2"/>
    <property type="match status" value="1"/>
</dbReference>
<keyword evidence="3" id="KW-0819">tRNA processing</keyword>
<keyword evidence="4" id="KW-0413">Isomerase</keyword>
<evidence type="ECO:0000256" key="8">
    <source>
        <dbReference type="ARBA" id="ARBA00038944"/>
    </source>
</evidence>
<evidence type="ECO:0000256" key="6">
    <source>
        <dbReference type="ARBA" id="ARBA00036916"/>
    </source>
</evidence>
<comment type="function">
    <text evidence="7">Dual specificity enzyme that catalyzes the synthesis of pseudouridine from uracil-746 in 23S ribosomal RNA and from uracil-32 in the anticodon stem and loop of transfer RNAs.</text>
</comment>
<evidence type="ECO:0000256" key="13">
    <source>
        <dbReference type="ARBA" id="ARBA00042844"/>
    </source>
</evidence>
<dbReference type="SUPFAM" id="SSF55120">
    <property type="entry name" value="Pseudouridine synthase"/>
    <property type="match status" value="1"/>
</dbReference>
<protein>
    <recommendedName>
        <fullName evidence="10">Dual-specificity RNA pseudouridine synthase RluA</fullName>
        <ecNumber evidence="8">5.4.99.28</ecNumber>
        <ecNumber evidence="9">5.4.99.29</ecNumber>
    </recommendedName>
    <alternativeName>
        <fullName evidence="11">23S rRNA pseudouridine(746) synthase</fullName>
    </alternativeName>
    <alternativeName>
        <fullName evidence="14">Ribosomal large subunit pseudouridine synthase A</fullName>
    </alternativeName>
    <alternativeName>
        <fullName evidence="13">rRNA pseudouridylate synthase A</fullName>
    </alternativeName>
    <alternativeName>
        <fullName evidence="15">rRNA-uridine isomerase A</fullName>
    </alternativeName>
    <alternativeName>
        <fullName evidence="12">tRNA pseudouridine(32) synthase</fullName>
    </alternativeName>
</protein>
<evidence type="ECO:0000256" key="10">
    <source>
        <dbReference type="ARBA" id="ARBA00039988"/>
    </source>
</evidence>
<gene>
    <name evidence="17" type="ORF">EV685_2580</name>
</gene>
<dbReference type="GO" id="GO:0160142">
    <property type="term" value="F:23S rRNA pseudouridine(746) synthase activity"/>
    <property type="evidence" value="ECO:0007669"/>
    <property type="project" value="UniProtKB-EC"/>
</dbReference>
<dbReference type="EC" id="5.4.99.29" evidence="9"/>
<evidence type="ECO:0000259" key="16">
    <source>
        <dbReference type="Pfam" id="PF00849"/>
    </source>
</evidence>
<proteinExistence type="inferred from homology"/>
<evidence type="ECO:0000256" key="7">
    <source>
        <dbReference type="ARBA" id="ARBA00037305"/>
    </source>
</evidence>
<dbReference type="GO" id="GO:0160151">
    <property type="term" value="F:tRNA pseudouridine(32) synthase activity"/>
    <property type="evidence" value="ECO:0007669"/>
    <property type="project" value="UniProtKB-EC"/>
</dbReference>
<dbReference type="EC" id="5.4.99.28" evidence="8"/>
<comment type="catalytic activity">
    <reaction evidence="5">
        <text>uridine(32) in tRNA = pseudouridine(32) in tRNA</text>
        <dbReference type="Rhea" id="RHEA:42544"/>
        <dbReference type="Rhea" id="RHEA-COMP:10107"/>
        <dbReference type="Rhea" id="RHEA-COMP:10108"/>
        <dbReference type="ChEBI" id="CHEBI:65314"/>
        <dbReference type="ChEBI" id="CHEBI:65315"/>
        <dbReference type="EC" id="5.4.99.28"/>
    </reaction>
</comment>
<organism evidence="17 18">
    <name type="scientific">Sphaerotilus mobilis</name>
    <dbReference type="NCBI Taxonomy" id="47994"/>
    <lineage>
        <taxon>Bacteria</taxon>
        <taxon>Pseudomonadati</taxon>
        <taxon>Pseudomonadota</taxon>
        <taxon>Betaproteobacteria</taxon>
        <taxon>Burkholderiales</taxon>
        <taxon>Sphaerotilaceae</taxon>
        <taxon>Sphaerotilus</taxon>
    </lineage>
</organism>
<keyword evidence="18" id="KW-1185">Reference proteome</keyword>
<dbReference type="PROSITE" id="PS01129">
    <property type="entry name" value="PSI_RLU"/>
    <property type="match status" value="1"/>
</dbReference>
<dbReference type="EMBL" id="SGWV01000010">
    <property type="protein sequence ID" value="RZS52958.1"/>
    <property type="molecule type" value="Genomic_DNA"/>
</dbReference>
<dbReference type="Proteomes" id="UP000293433">
    <property type="component" value="Unassembled WGS sequence"/>
</dbReference>
<dbReference type="GO" id="GO:0000455">
    <property type="term" value="P:enzyme-directed rRNA pseudouridine synthesis"/>
    <property type="evidence" value="ECO:0007669"/>
    <property type="project" value="TreeGrafter"/>
</dbReference>
<dbReference type="InterPro" id="IPR050188">
    <property type="entry name" value="RluA_PseudoU_synthase"/>
</dbReference>
<accession>A0A4Q7LHP1</accession>
<evidence type="ECO:0000256" key="2">
    <source>
        <dbReference type="ARBA" id="ARBA00022552"/>
    </source>
</evidence>
<evidence type="ECO:0000256" key="11">
    <source>
        <dbReference type="ARBA" id="ARBA00041266"/>
    </source>
</evidence>
<dbReference type="AlphaFoldDB" id="A0A4Q7LHP1"/>
<evidence type="ECO:0000256" key="15">
    <source>
        <dbReference type="ARBA" id="ARBA00043143"/>
    </source>
</evidence>
<dbReference type="InterPro" id="IPR020103">
    <property type="entry name" value="PsdUridine_synth_cat_dom_sf"/>
</dbReference>
<dbReference type="CDD" id="cd02869">
    <property type="entry name" value="PseudoU_synth_RluA_like"/>
    <property type="match status" value="1"/>
</dbReference>
<feature type="domain" description="Pseudouridine synthase RsuA/RluA-like" evidence="16">
    <location>
        <begin position="27"/>
        <end position="179"/>
    </location>
</feature>
<evidence type="ECO:0000256" key="5">
    <source>
        <dbReference type="ARBA" id="ARBA00036184"/>
    </source>
</evidence>
<evidence type="ECO:0000256" key="9">
    <source>
        <dbReference type="ARBA" id="ARBA00038945"/>
    </source>
</evidence>
<comment type="caution">
    <text evidence="17">The sequence shown here is derived from an EMBL/GenBank/DDBJ whole genome shotgun (WGS) entry which is preliminary data.</text>
</comment>
<name>A0A4Q7LHP1_9BURK</name>
<keyword evidence="2" id="KW-0698">rRNA processing</keyword>
<dbReference type="OrthoDB" id="9785808at2"/>
<evidence type="ECO:0000256" key="4">
    <source>
        <dbReference type="ARBA" id="ARBA00023235"/>
    </source>
</evidence>
<comment type="similarity">
    <text evidence="1">Belongs to the pseudouridine synthase RluA family.</text>
</comment>
<dbReference type="PANTHER" id="PTHR21600:SF91">
    <property type="entry name" value="DUAL-SPECIFICITY RNA PSEUDOURIDINE SYNTHASE RLUA"/>
    <property type="match status" value="1"/>
</dbReference>
<evidence type="ECO:0000256" key="12">
    <source>
        <dbReference type="ARBA" id="ARBA00042372"/>
    </source>
</evidence>
<evidence type="ECO:0000256" key="3">
    <source>
        <dbReference type="ARBA" id="ARBA00022694"/>
    </source>
</evidence>
<reference evidence="17 18" key="1">
    <citation type="submission" date="2019-02" db="EMBL/GenBank/DDBJ databases">
        <title>Genomic Encyclopedia of Type Strains, Phase IV (KMG-IV): sequencing the most valuable type-strain genomes for metagenomic binning, comparative biology and taxonomic classification.</title>
        <authorList>
            <person name="Goeker M."/>
        </authorList>
    </citation>
    <scope>NUCLEOTIDE SEQUENCE [LARGE SCALE GENOMIC DNA]</scope>
    <source>
        <strain evidence="17 18">DSM 10617</strain>
    </source>
</reference>
<evidence type="ECO:0000313" key="18">
    <source>
        <dbReference type="Proteomes" id="UP000293433"/>
    </source>
</evidence>
<dbReference type="InterPro" id="IPR006145">
    <property type="entry name" value="PsdUridine_synth_RsuA/RluA"/>
</dbReference>
<evidence type="ECO:0000256" key="1">
    <source>
        <dbReference type="ARBA" id="ARBA00010876"/>
    </source>
</evidence>
<evidence type="ECO:0000313" key="17">
    <source>
        <dbReference type="EMBL" id="RZS52958.1"/>
    </source>
</evidence>
<dbReference type="InterPro" id="IPR006224">
    <property type="entry name" value="PsdUridine_synth_RluA-like_CS"/>
</dbReference>
<sequence>MSPLPQTRIPPELADAPLVVLHQDDALLVFDKPAGLPSVPGRGESLQDCLSARAQAIWPDARIVHRLDMATSGVLVMARGAAALRTLSLAFEQRRVRKHYEAVVAGIPVDAAGTVDLPLICDWPNRPLQKVDAVEGKPSRTHWRRLDEDGRSAHLPAGTCRVALEPVTGRTHQLRVHLLALGHPILGDALYAPPQALALSPRLLLHACRLELPHPVDGSTRVFESPAPF</sequence>